<protein>
    <submittedName>
        <fullName evidence="3">Uncharacterized protein LOC106751638</fullName>
    </submittedName>
</protein>
<dbReference type="OrthoDB" id="7690664at2759"/>
<feature type="region of interest" description="Disordered" evidence="1">
    <location>
        <begin position="161"/>
        <end position="195"/>
    </location>
</feature>
<gene>
    <name evidence="3" type="primary">LOC106751638</name>
</gene>
<dbReference type="KEGG" id="dqu:106751638"/>
<keyword evidence="2" id="KW-1185">Reference proteome</keyword>
<dbReference type="GeneID" id="106751638"/>
<dbReference type="RefSeq" id="XP_014488088.1">
    <property type="nucleotide sequence ID" value="XM_014632602.1"/>
</dbReference>
<dbReference type="AlphaFoldDB" id="A0A6P3YCD6"/>
<evidence type="ECO:0000256" key="1">
    <source>
        <dbReference type="SAM" id="MobiDB-lite"/>
    </source>
</evidence>
<sequence>MGKTRGKFLNKDEVPKPKRRRRRKDLDDMHSRISKIKRKSKLLRADYYNVERHIRTFHEPHCYTDVSDAKKDKVEKNCNENWHSKPILSKIHNKYIKPVYAGIFRNGTKSKTIKKGKYENVVSKARLAGDVLKLFDGETETIHALRNTMEDKSTNQLFDKESVENNSEESLHIPEKSPVLGRKQSKSRKEHLEDTSMQNKEMEILFEPIDIPEVVIICNSETEKMMEEKEKAEEKREITYLEYNKNTLRNSEKRDFLSKLCQKVCDELKNVLIKAEDPLLVARRKLKDICDCPEVKPPKTAEKSSNSRSPELFVLSEHQTYVHSSDSQPSIIQFLKNRKAISYPSKSGRYNGENFTDFSIARITSADFHPWRDKRHFNASISQSDNLKLPPKKLFSLRSQEETSTQLDDGEVITIYDSDEPNDTSEIYPKAIDRPRSSNEEKFCEKDFVNMFRNLPTPSTVNRRFSRRLKVPEFRTESMKVETKSGIFEKPSTDLYIDDSKNREENEIVRFRDTACLQNPLDMLTEAATMIENQPPPRTVNVFMDTYVPIHSSCYNSSSYQPSPFFSLHDKNFPSNFNVEPAKVKYRIRKVSRREDEHTCLNRSDCLHECNISQACQNHAEAARATMLTTGCLCVPTCNGDINPQKSVGHLGVIPLVVGHVPYTCPQQLEDRRQVVHLQNFSQPVKYYALDVNGVNARKMPVYASDGVCECRDHRRHHRIIASYDKRE</sequence>
<reference evidence="3" key="1">
    <citation type="submission" date="2025-08" db="UniProtKB">
        <authorList>
            <consortium name="RefSeq"/>
        </authorList>
    </citation>
    <scope>IDENTIFICATION</scope>
</reference>
<evidence type="ECO:0000313" key="3">
    <source>
        <dbReference type="RefSeq" id="XP_014488088.1"/>
    </source>
</evidence>
<feature type="region of interest" description="Disordered" evidence="1">
    <location>
        <begin position="1"/>
        <end position="29"/>
    </location>
</feature>
<organism evidence="2 3">
    <name type="scientific">Dinoponera quadriceps</name>
    <name type="common">South American ant</name>
    <dbReference type="NCBI Taxonomy" id="609295"/>
    <lineage>
        <taxon>Eukaryota</taxon>
        <taxon>Metazoa</taxon>
        <taxon>Ecdysozoa</taxon>
        <taxon>Arthropoda</taxon>
        <taxon>Hexapoda</taxon>
        <taxon>Insecta</taxon>
        <taxon>Pterygota</taxon>
        <taxon>Neoptera</taxon>
        <taxon>Endopterygota</taxon>
        <taxon>Hymenoptera</taxon>
        <taxon>Apocrita</taxon>
        <taxon>Aculeata</taxon>
        <taxon>Formicoidea</taxon>
        <taxon>Formicidae</taxon>
        <taxon>Ponerinae</taxon>
        <taxon>Ponerini</taxon>
        <taxon>Dinoponera</taxon>
    </lineage>
</organism>
<feature type="compositionally biased region" description="Basic and acidic residues" evidence="1">
    <location>
        <begin position="161"/>
        <end position="175"/>
    </location>
</feature>
<dbReference type="Proteomes" id="UP000515204">
    <property type="component" value="Unplaced"/>
</dbReference>
<accession>A0A6P3YCD6</accession>
<name>A0A6P3YCD6_DINQU</name>
<proteinExistence type="predicted"/>
<evidence type="ECO:0000313" key="2">
    <source>
        <dbReference type="Proteomes" id="UP000515204"/>
    </source>
</evidence>